<comment type="caution">
    <text evidence="2">The sequence shown here is derived from an EMBL/GenBank/DDBJ whole genome shotgun (WGS) entry which is preliminary data.</text>
</comment>
<evidence type="ECO:0000256" key="1">
    <source>
        <dbReference type="SAM" id="MobiDB-lite"/>
    </source>
</evidence>
<organism evidence="2 3">
    <name type="scientific">Orbilia oligospora</name>
    <name type="common">Nematode-trapping fungus</name>
    <name type="synonym">Arthrobotrys oligospora</name>
    <dbReference type="NCBI Taxonomy" id="2813651"/>
    <lineage>
        <taxon>Eukaryota</taxon>
        <taxon>Fungi</taxon>
        <taxon>Dikarya</taxon>
        <taxon>Ascomycota</taxon>
        <taxon>Pezizomycotina</taxon>
        <taxon>Orbiliomycetes</taxon>
        <taxon>Orbiliales</taxon>
        <taxon>Orbiliaceae</taxon>
        <taxon>Orbilia</taxon>
    </lineage>
</organism>
<evidence type="ECO:0000313" key="2">
    <source>
        <dbReference type="EMBL" id="TGJ73709.1"/>
    </source>
</evidence>
<protein>
    <submittedName>
        <fullName evidence="2">Uncharacterized protein</fullName>
    </submittedName>
</protein>
<dbReference type="Proteomes" id="UP000297595">
    <property type="component" value="Unassembled WGS sequence"/>
</dbReference>
<evidence type="ECO:0000313" key="3">
    <source>
        <dbReference type="Proteomes" id="UP000297595"/>
    </source>
</evidence>
<accession>A0A8H2HPD1</accession>
<name>A0A8H2HPD1_ORBOL</name>
<dbReference type="AlphaFoldDB" id="A0A8H2HPD1"/>
<feature type="compositionally biased region" description="Pro residues" evidence="1">
    <location>
        <begin position="65"/>
        <end position="78"/>
    </location>
</feature>
<sequence>MLSAYQTINRRKPAVCLNLVAAARSVTSACLFVLGGGDTDAEKYRWSAKNLSSSNVDIIGQATSPSPPPSIPPNPKIPSVPSYSILHLTYHNHHGIRVETGRRELQQVPLDRRSGHPKKSEGTGSCRC</sequence>
<dbReference type="EMBL" id="SOZJ01000001">
    <property type="protein sequence ID" value="TGJ73709.1"/>
    <property type="molecule type" value="Genomic_DNA"/>
</dbReference>
<feature type="compositionally biased region" description="Basic and acidic residues" evidence="1">
    <location>
        <begin position="100"/>
        <end position="121"/>
    </location>
</feature>
<feature type="region of interest" description="Disordered" evidence="1">
    <location>
        <begin position="100"/>
        <end position="128"/>
    </location>
</feature>
<proteinExistence type="predicted"/>
<feature type="region of interest" description="Disordered" evidence="1">
    <location>
        <begin position="58"/>
        <end position="78"/>
    </location>
</feature>
<gene>
    <name evidence="2" type="ORF">EYR41_000784</name>
</gene>
<reference evidence="2 3" key="1">
    <citation type="submission" date="2019-03" db="EMBL/GenBank/DDBJ databases">
        <title>Nematode-trapping fungi genome.</title>
        <authorList>
            <person name="Vidal-Diez De Ulzurrun G."/>
        </authorList>
    </citation>
    <scope>NUCLEOTIDE SEQUENCE [LARGE SCALE GENOMIC DNA]</scope>
    <source>
        <strain evidence="2 3">TWF154</strain>
    </source>
</reference>